<dbReference type="InterPro" id="IPR016181">
    <property type="entry name" value="Acyl_CoA_acyltransferase"/>
</dbReference>
<gene>
    <name evidence="2" type="ORF">M2272_005375</name>
</gene>
<dbReference type="PROSITE" id="PS51186">
    <property type="entry name" value="GNAT"/>
    <property type="match status" value="1"/>
</dbReference>
<feature type="domain" description="N-acetyltransferase" evidence="1">
    <location>
        <begin position="150"/>
        <end position="295"/>
    </location>
</feature>
<accession>A0ABT6L8M5</accession>
<dbReference type="Proteomes" id="UP001160130">
    <property type="component" value="Unassembled WGS sequence"/>
</dbReference>
<protein>
    <submittedName>
        <fullName evidence="2">GNAT superfamily N-acetyltransferase</fullName>
    </submittedName>
</protein>
<reference evidence="2 3" key="1">
    <citation type="submission" date="2023-04" db="EMBL/GenBank/DDBJ databases">
        <title>Forest soil microbial communities from Buena Vista Peninsula, Colon Province, Panama.</title>
        <authorList>
            <person name="Bouskill N."/>
        </authorList>
    </citation>
    <scope>NUCLEOTIDE SEQUENCE [LARGE SCALE GENOMIC DNA]</scope>
    <source>
        <strain evidence="2 3">AC80</strain>
    </source>
</reference>
<dbReference type="CDD" id="cd04301">
    <property type="entry name" value="NAT_SF"/>
    <property type="match status" value="1"/>
</dbReference>
<evidence type="ECO:0000313" key="2">
    <source>
        <dbReference type="EMBL" id="MDH6198715.1"/>
    </source>
</evidence>
<dbReference type="InterPro" id="IPR000182">
    <property type="entry name" value="GNAT_dom"/>
</dbReference>
<organism evidence="2 3">
    <name type="scientific">Mycolicibacterium frederiksbergense</name>
    <dbReference type="NCBI Taxonomy" id="117567"/>
    <lineage>
        <taxon>Bacteria</taxon>
        <taxon>Bacillati</taxon>
        <taxon>Actinomycetota</taxon>
        <taxon>Actinomycetes</taxon>
        <taxon>Mycobacteriales</taxon>
        <taxon>Mycobacteriaceae</taxon>
        <taxon>Mycolicibacterium</taxon>
    </lineage>
</organism>
<comment type="caution">
    <text evidence="2">The sequence shown here is derived from an EMBL/GenBank/DDBJ whole genome shotgun (WGS) entry which is preliminary data.</text>
</comment>
<evidence type="ECO:0000313" key="3">
    <source>
        <dbReference type="Proteomes" id="UP001160130"/>
    </source>
</evidence>
<dbReference type="SUPFAM" id="SSF55729">
    <property type="entry name" value="Acyl-CoA N-acyltransferases (Nat)"/>
    <property type="match status" value="1"/>
</dbReference>
<proteinExistence type="predicted"/>
<keyword evidence="3" id="KW-1185">Reference proteome</keyword>
<dbReference type="Pfam" id="PF00583">
    <property type="entry name" value="Acetyltransf_1"/>
    <property type="match status" value="1"/>
</dbReference>
<dbReference type="EMBL" id="JARXVE010000012">
    <property type="protein sequence ID" value="MDH6198715.1"/>
    <property type="molecule type" value="Genomic_DNA"/>
</dbReference>
<dbReference type="Gene3D" id="3.40.630.30">
    <property type="match status" value="1"/>
</dbReference>
<name>A0ABT6L8M5_9MYCO</name>
<sequence length="297" mass="31498">MFRKRLCGHNIGVGIDGDSDVSSDQLFCGTDLARRIEKAEADLIVAATRAAGHRGADGLVLPVAGGYACFAETDSPLNKVVGLGFDGLPDEAVLGEIERAFAARGSSTRVELCNLADPEITALLSGRGYHLVEFENVLGRTVRNEALPETDVQVRRADDLTVWVNVVVEGFAHPDGEGMAGHEEFPRDVIERVERDIEKAGATAYIALCDGVVAGGGSMRLTHRIAQLAGAATAPAYRRRGVQAALLTARLADAADAGCEIAVVTTAPGSKSQHNVQRRGFQLLYTRAILVKPAEPD</sequence>
<evidence type="ECO:0000259" key="1">
    <source>
        <dbReference type="PROSITE" id="PS51186"/>
    </source>
</evidence>